<proteinExistence type="predicted"/>
<dbReference type="Proteomes" id="UP000250918">
    <property type="component" value="Unassembled WGS sequence"/>
</dbReference>
<comment type="caution">
    <text evidence="1">The sequence shown here is derived from an EMBL/GenBank/DDBJ whole genome shotgun (WGS) entry which is preliminary data.</text>
</comment>
<evidence type="ECO:0000313" key="2">
    <source>
        <dbReference type="Proteomes" id="UP000250918"/>
    </source>
</evidence>
<accession>A0A855X5G2</accession>
<reference evidence="1 2" key="1">
    <citation type="journal article" date="2018" name="ISME J.">
        <title>A methanotrophic archaeon couples anaerobic oxidation of methane to Fe(III) reduction.</title>
        <authorList>
            <person name="Cai C."/>
            <person name="Leu A.O."/>
            <person name="Xie G.J."/>
            <person name="Guo J."/>
            <person name="Feng Y."/>
            <person name="Zhao J.X."/>
            <person name="Tyson G.W."/>
            <person name="Yuan Z."/>
            <person name="Hu S."/>
        </authorList>
    </citation>
    <scope>NUCLEOTIDE SEQUENCE [LARGE SCALE GENOMIC DNA]</scope>
    <source>
        <strain evidence="1">FeB_12</strain>
    </source>
</reference>
<evidence type="ECO:0008006" key="3">
    <source>
        <dbReference type="Google" id="ProtNLM"/>
    </source>
</evidence>
<evidence type="ECO:0000313" key="1">
    <source>
        <dbReference type="EMBL" id="PWB72018.1"/>
    </source>
</evidence>
<name>A0A855X5G2_9BACT</name>
<sequence length="396" mass="43959">MNTAQGRITFLYLNIGRGHPFYLDGIIEAMVRRGEIGLVRQQQDVFEIARGLSAAAWRATRWLYRTAPSHPTIGSVYHWLRRTNDYNEDGAALSILGRDLRRQFAAGADPLIVSHPTLIGILRNRPVLIYQHGELAAPMESLVLGAELVFVPTSEQAEHFVHAGYRQEQVIITGLCIEPPLVKQAADSYQARLRRIQADSPLTGVYFSSGAEPKPHVQAIVQASLSSIKAGYRAIVFAQHGDRLATAILRACDKAKVPVHRVSANMAELPISYSIALVEHHSRREENALTARFLPNADFFVSPAHERTNWALGLGLPMFILEPCFGPFAPINRRILLEHDVAVDLAGESRVWSFGEKISSMRASGQLLHMSRRGWGKYPINGFDAIAALLAERYSS</sequence>
<dbReference type="AlphaFoldDB" id="A0A855X5G2"/>
<protein>
    <recommendedName>
        <fullName evidence="3">Diacylglycerol glucosyltransferase N-terminal domain-containing protein</fullName>
    </recommendedName>
</protein>
<organism evidence="1 2">
    <name type="scientific">candidate division GN15 bacterium</name>
    <dbReference type="NCBI Taxonomy" id="2072418"/>
    <lineage>
        <taxon>Bacteria</taxon>
        <taxon>candidate division GN15</taxon>
    </lineage>
</organism>
<dbReference type="EMBL" id="PQAP01000097">
    <property type="protein sequence ID" value="PWB72018.1"/>
    <property type="molecule type" value="Genomic_DNA"/>
</dbReference>
<gene>
    <name evidence="1" type="ORF">C3F09_07130</name>
</gene>